<dbReference type="EMBL" id="DTGT01000016">
    <property type="protein sequence ID" value="HGH59764.1"/>
    <property type="molecule type" value="Genomic_DNA"/>
</dbReference>
<comment type="caution">
    <text evidence="1">The sequence shown here is derived from an EMBL/GenBank/DDBJ whole genome shotgun (WGS) entry which is preliminary data.</text>
</comment>
<reference evidence="1" key="1">
    <citation type="journal article" date="2020" name="mSystems">
        <title>Genome- and Community-Level Interaction Insights into Carbon Utilization and Element Cycling Functions of Hydrothermarchaeota in Hydrothermal Sediment.</title>
        <authorList>
            <person name="Zhou Z."/>
            <person name="Liu Y."/>
            <person name="Xu W."/>
            <person name="Pan J."/>
            <person name="Luo Z.H."/>
            <person name="Li M."/>
        </authorList>
    </citation>
    <scope>NUCLEOTIDE SEQUENCE [LARGE SCALE GENOMIC DNA]</scope>
    <source>
        <strain evidence="1">SpSt-769</strain>
    </source>
</reference>
<organism evidence="1">
    <name type="scientific">Desulfomonile tiedjei</name>
    <dbReference type="NCBI Taxonomy" id="2358"/>
    <lineage>
        <taxon>Bacteria</taxon>
        <taxon>Pseudomonadati</taxon>
        <taxon>Thermodesulfobacteriota</taxon>
        <taxon>Desulfomonilia</taxon>
        <taxon>Desulfomonilales</taxon>
        <taxon>Desulfomonilaceae</taxon>
        <taxon>Desulfomonile</taxon>
    </lineage>
</organism>
<dbReference type="AlphaFoldDB" id="A0A7C4AQ54"/>
<accession>A0A7C4AQ54</accession>
<protein>
    <submittedName>
        <fullName evidence="1">Uncharacterized protein</fullName>
    </submittedName>
</protein>
<name>A0A7C4AQ54_9BACT</name>
<gene>
    <name evidence="1" type="ORF">ENV54_00545</name>
</gene>
<evidence type="ECO:0000313" key="1">
    <source>
        <dbReference type="EMBL" id="HGH59764.1"/>
    </source>
</evidence>
<sequence length="353" mass="41303">MPFLRRNKISWNERFRRCVYFFLRDELDCLLINESLIESYKAFKEQNLDYPFVEMRELKPRARIVEPENPNHRHFIVIFLEDSLPAKAKTHVRFFDDNKLTKENLGSFGLFDLQDVFRQRTRFFEDSAFPLVLRSVMKTDFAVLIQRDPSIRARYRFGVSHFHVRIDWPVSQAAEDLGRYLRYISRELYEKGDKIGDVLQQKVYEYYGFHHLVGGRRTAAVLAAQYLERFDFISTVYVASSEARSLTRLSEQGVAKYALIRVSDADVKELAQQVNMHPSAFSQAYLIDKTEKYGGVGIFLVSYKRNEHSLPPPDGKLRDLNPDFRWLNVDLQLLVPPPSNGEVRPVAFPKVYG</sequence>
<proteinExistence type="predicted"/>